<feature type="compositionally biased region" description="Basic and acidic residues" evidence="1">
    <location>
        <begin position="110"/>
        <end position="145"/>
    </location>
</feature>
<proteinExistence type="predicted"/>
<dbReference type="VEuPathDB" id="TriTrypDB:TcCL_NonESM12407"/>
<feature type="chain" id="PRO_5016003641" evidence="2">
    <location>
        <begin position="28"/>
        <end position="384"/>
    </location>
</feature>
<dbReference type="VEuPathDB" id="TriTrypDB:C3747_31g122"/>
<feature type="region of interest" description="Disordered" evidence="1">
    <location>
        <begin position="29"/>
        <end position="360"/>
    </location>
</feature>
<feature type="compositionally biased region" description="Polar residues" evidence="1">
    <location>
        <begin position="52"/>
        <end position="61"/>
    </location>
</feature>
<accession>A0A2V2V2W9</accession>
<dbReference type="VEuPathDB" id="TriTrypDB:TcBrA4_0173460"/>
<dbReference type="VEuPathDB" id="TriTrypDB:TcCLB.508375.10"/>
<dbReference type="VEuPathDB" id="TriTrypDB:TCSYLVIO_010405"/>
<dbReference type="Proteomes" id="UP000246121">
    <property type="component" value="Unassembled WGS sequence"/>
</dbReference>
<feature type="compositionally biased region" description="Low complexity" evidence="1">
    <location>
        <begin position="339"/>
        <end position="350"/>
    </location>
</feature>
<protein>
    <submittedName>
        <fullName evidence="3">Mucin-associated surface protein (MASP)</fullName>
    </submittedName>
</protein>
<dbReference type="AlphaFoldDB" id="A0A2V2V2W9"/>
<feature type="signal peptide" evidence="2">
    <location>
        <begin position="1"/>
        <end position="27"/>
    </location>
</feature>
<reference evidence="3 4" key="1">
    <citation type="journal article" date="2018" name="Microb. Genom.">
        <title>Expanding an expanded genome: long-read sequencing of Trypanosoma cruzi.</title>
        <authorList>
            <person name="Berna L."/>
            <person name="Rodriguez M."/>
            <person name="Chiribao M.L."/>
            <person name="Parodi-Talice A."/>
            <person name="Pita S."/>
            <person name="Rijo G."/>
            <person name="Alvarez-Valin F."/>
            <person name="Robello C."/>
        </authorList>
    </citation>
    <scope>NUCLEOTIDE SEQUENCE [LARGE SCALE GENOMIC DNA]</scope>
    <source>
        <strain evidence="3 4">Dm28c</strain>
    </source>
</reference>
<organism evidence="3 4">
    <name type="scientific">Trypanosoma cruzi</name>
    <dbReference type="NCBI Taxonomy" id="5693"/>
    <lineage>
        <taxon>Eukaryota</taxon>
        <taxon>Discoba</taxon>
        <taxon>Euglenozoa</taxon>
        <taxon>Kinetoplastea</taxon>
        <taxon>Metakinetoplastina</taxon>
        <taxon>Trypanosomatida</taxon>
        <taxon>Trypanosomatidae</taxon>
        <taxon>Trypanosoma</taxon>
        <taxon>Schizotrypanum</taxon>
    </lineage>
</organism>
<dbReference type="EMBL" id="PRFA01000060">
    <property type="protein sequence ID" value="PWU89408.1"/>
    <property type="molecule type" value="Genomic_DNA"/>
</dbReference>
<comment type="caution">
    <text evidence="3">The sequence shown here is derived from an EMBL/GenBank/DDBJ whole genome shotgun (WGS) entry which is preliminary data.</text>
</comment>
<keyword evidence="2" id="KW-0732">Signal</keyword>
<feature type="compositionally biased region" description="Acidic residues" evidence="1">
    <location>
        <begin position="82"/>
        <end position="95"/>
    </location>
</feature>
<dbReference type="VEuPathDB" id="TriTrypDB:BCY84_10565"/>
<name>A0A2V2V2W9_TRYCR</name>
<feature type="compositionally biased region" description="Polar residues" evidence="1">
    <location>
        <begin position="269"/>
        <end position="305"/>
    </location>
</feature>
<dbReference type="VEuPathDB" id="TriTrypDB:C4B63_60g104"/>
<feature type="compositionally biased region" description="Basic and acidic residues" evidence="1">
    <location>
        <begin position="217"/>
        <end position="227"/>
    </location>
</feature>
<sequence>MAMMMTGRVLLMCALCVLWCGSGGGFAEDESPAVGASADVGGRQPKPPRLETTPSNVQGSKIPSADVGVPMLEVADTSLEGTDGDDVEDEEEEEQSAGKGNEGIRAQGQHGEHDRQNDQHDEEKERNADDPKSGEGGEAPGKDPATEGGLQSTPEDGSASHLPNDARRGNAQEPRNASPPGNDDRRQDLLNVSQDAPVKFAPDTILSSSSAGGHGADNSHENQREAKNAQQTSAGVKQHDAESGERSAAPTKGEGESQLPVTADEKKSNTTMPGISVGSSAATTAVRSEASTEGSRTISDLSPSSSEDDARPKNTPDGDVASHITEDVVSPSAGTPMPQQTAAQKDATTTPGDSDGSITVSHTTSPLLLLLVVACADAAAVVAA</sequence>
<evidence type="ECO:0000256" key="2">
    <source>
        <dbReference type="SAM" id="SignalP"/>
    </source>
</evidence>
<dbReference type="VEuPathDB" id="TriTrypDB:Tc_MARK_10334"/>
<evidence type="ECO:0000313" key="3">
    <source>
        <dbReference type="EMBL" id="PWU89408.1"/>
    </source>
</evidence>
<gene>
    <name evidence="3" type="ORF">C4B63_60g104</name>
</gene>
<evidence type="ECO:0000256" key="1">
    <source>
        <dbReference type="SAM" id="MobiDB-lite"/>
    </source>
</evidence>
<evidence type="ECO:0000313" key="4">
    <source>
        <dbReference type="Proteomes" id="UP000246121"/>
    </source>
</evidence>
<dbReference type="VEuPathDB" id="TriTrypDB:TcYC6_0162090"/>